<name>A0A0Q9WW30_DROWI</name>
<dbReference type="SMR" id="A0A0Q9WW30"/>
<reference evidence="2 3" key="1">
    <citation type="journal article" date="2007" name="Nature">
        <title>Evolution of genes and genomes on the Drosophila phylogeny.</title>
        <authorList>
            <consortium name="Drosophila 12 Genomes Consortium"/>
            <person name="Clark A.G."/>
            <person name="Eisen M.B."/>
            <person name="Smith D.R."/>
            <person name="Bergman C.M."/>
            <person name="Oliver B."/>
            <person name="Markow T.A."/>
            <person name="Kaufman T.C."/>
            <person name="Kellis M."/>
            <person name="Gelbart W."/>
            <person name="Iyer V.N."/>
            <person name="Pollard D.A."/>
            <person name="Sackton T.B."/>
            <person name="Larracuente A.M."/>
            <person name="Singh N.D."/>
            <person name="Abad J.P."/>
            <person name="Abt D.N."/>
            <person name="Adryan B."/>
            <person name="Aguade M."/>
            <person name="Akashi H."/>
            <person name="Anderson W.W."/>
            <person name="Aquadro C.F."/>
            <person name="Ardell D.H."/>
            <person name="Arguello R."/>
            <person name="Artieri C.G."/>
            <person name="Barbash D.A."/>
            <person name="Barker D."/>
            <person name="Barsanti P."/>
            <person name="Batterham P."/>
            <person name="Batzoglou S."/>
            <person name="Begun D."/>
            <person name="Bhutkar A."/>
            <person name="Blanco E."/>
            <person name="Bosak S.A."/>
            <person name="Bradley R.K."/>
            <person name="Brand A.D."/>
            <person name="Brent M.R."/>
            <person name="Brooks A.N."/>
            <person name="Brown R.H."/>
            <person name="Butlin R.K."/>
            <person name="Caggese C."/>
            <person name="Calvi B.R."/>
            <person name="Bernardo de Carvalho A."/>
            <person name="Caspi A."/>
            <person name="Castrezana S."/>
            <person name="Celniker S.E."/>
            <person name="Chang J.L."/>
            <person name="Chapple C."/>
            <person name="Chatterji S."/>
            <person name="Chinwalla A."/>
            <person name="Civetta A."/>
            <person name="Clifton S.W."/>
            <person name="Comeron J.M."/>
            <person name="Costello J.C."/>
            <person name="Coyne J.A."/>
            <person name="Daub J."/>
            <person name="David R.G."/>
            <person name="Delcher A.L."/>
            <person name="Delehaunty K."/>
            <person name="Do C.B."/>
            <person name="Ebling H."/>
            <person name="Edwards K."/>
            <person name="Eickbush T."/>
            <person name="Evans J.D."/>
            <person name="Filipski A."/>
            <person name="Findeiss S."/>
            <person name="Freyhult E."/>
            <person name="Fulton L."/>
            <person name="Fulton R."/>
            <person name="Garcia A.C."/>
            <person name="Gardiner A."/>
            <person name="Garfield D.A."/>
            <person name="Garvin B.E."/>
            <person name="Gibson G."/>
            <person name="Gilbert D."/>
            <person name="Gnerre S."/>
            <person name="Godfrey J."/>
            <person name="Good R."/>
            <person name="Gotea V."/>
            <person name="Gravely B."/>
            <person name="Greenberg A.J."/>
            <person name="Griffiths-Jones S."/>
            <person name="Gross S."/>
            <person name="Guigo R."/>
            <person name="Gustafson E.A."/>
            <person name="Haerty W."/>
            <person name="Hahn M.W."/>
            <person name="Halligan D.L."/>
            <person name="Halpern A.L."/>
            <person name="Halter G.M."/>
            <person name="Han M.V."/>
            <person name="Heger A."/>
            <person name="Hillier L."/>
            <person name="Hinrichs A.S."/>
            <person name="Holmes I."/>
            <person name="Hoskins R.A."/>
            <person name="Hubisz M.J."/>
            <person name="Hultmark D."/>
            <person name="Huntley M.A."/>
            <person name="Jaffe D.B."/>
            <person name="Jagadeeshan S."/>
            <person name="Jeck W.R."/>
            <person name="Johnson J."/>
            <person name="Jones C.D."/>
            <person name="Jordan W.C."/>
            <person name="Karpen G.H."/>
            <person name="Kataoka E."/>
            <person name="Keightley P.D."/>
            <person name="Kheradpour P."/>
            <person name="Kirkness E.F."/>
            <person name="Koerich L.B."/>
            <person name="Kristiansen K."/>
            <person name="Kudrna D."/>
            <person name="Kulathinal R.J."/>
            <person name="Kumar S."/>
            <person name="Kwok R."/>
            <person name="Lander E."/>
            <person name="Langley C.H."/>
            <person name="Lapoint R."/>
            <person name="Lazzaro B.P."/>
            <person name="Lee S.J."/>
            <person name="Levesque L."/>
            <person name="Li R."/>
            <person name="Lin C.F."/>
            <person name="Lin M.F."/>
            <person name="Lindblad-Toh K."/>
            <person name="Llopart A."/>
            <person name="Long M."/>
            <person name="Low L."/>
            <person name="Lozovsky E."/>
            <person name="Lu J."/>
            <person name="Luo M."/>
            <person name="Machado C.A."/>
            <person name="Makalowski W."/>
            <person name="Marzo M."/>
            <person name="Matsuda M."/>
            <person name="Matzkin L."/>
            <person name="McAllister B."/>
            <person name="McBride C.S."/>
            <person name="McKernan B."/>
            <person name="McKernan K."/>
            <person name="Mendez-Lago M."/>
            <person name="Minx P."/>
            <person name="Mollenhauer M.U."/>
            <person name="Montooth K."/>
            <person name="Mount S.M."/>
            <person name="Mu X."/>
            <person name="Myers E."/>
            <person name="Negre B."/>
            <person name="Newfeld S."/>
            <person name="Nielsen R."/>
            <person name="Noor M.A."/>
            <person name="O'Grady P."/>
            <person name="Pachter L."/>
            <person name="Papaceit M."/>
            <person name="Parisi M.J."/>
            <person name="Parisi M."/>
            <person name="Parts L."/>
            <person name="Pedersen J.S."/>
            <person name="Pesole G."/>
            <person name="Phillippy A.M."/>
            <person name="Ponting C.P."/>
            <person name="Pop M."/>
            <person name="Porcelli D."/>
            <person name="Powell J.R."/>
            <person name="Prohaska S."/>
            <person name="Pruitt K."/>
            <person name="Puig M."/>
            <person name="Quesneville H."/>
            <person name="Ram K.R."/>
            <person name="Rand D."/>
            <person name="Rasmussen M.D."/>
            <person name="Reed L.K."/>
            <person name="Reenan R."/>
            <person name="Reily A."/>
            <person name="Remington K.A."/>
            <person name="Rieger T.T."/>
            <person name="Ritchie M.G."/>
            <person name="Robin C."/>
            <person name="Rogers Y.H."/>
            <person name="Rohde C."/>
            <person name="Rozas J."/>
            <person name="Rubenfield M.J."/>
            <person name="Ruiz A."/>
            <person name="Russo S."/>
            <person name="Salzberg S.L."/>
            <person name="Sanchez-Gracia A."/>
            <person name="Saranga D.J."/>
            <person name="Sato H."/>
            <person name="Schaeffer S.W."/>
            <person name="Schatz M.C."/>
            <person name="Schlenke T."/>
            <person name="Schwartz R."/>
            <person name="Segarra C."/>
            <person name="Singh R.S."/>
            <person name="Sirot L."/>
            <person name="Sirota M."/>
            <person name="Sisneros N.B."/>
            <person name="Smith C.D."/>
            <person name="Smith T.F."/>
            <person name="Spieth J."/>
            <person name="Stage D.E."/>
            <person name="Stark A."/>
            <person name="Stephan W."/>
            <person name="Strausberg R.L."/>
            <person name="Strempel S."/>
            <person name="Sturgill D."/>
            <person name="Sutton G."/>
            <person name="Sutton G.G."/>
            <person name="Tao W."/>
            <person name="Teichmann S."/>
            <person name="Tobari Y.N."/>
            <person name="Tomimura Y."/>
            <person name="Tsolas J.M."/>
            <person name="Valente V.L."/>
            <person name="Venter E."/>
            <person name="Venter J.C."/>
            <person name="Vicario S."/>
            <person name="Vieira F.G."/>
            <person name="Vilella A.J."/>
            <person name="Villasante A."/>
            <person name="Walenz B."/>
            <person name="Wang J."/>
            <person name="Wasserman M."/>
            <person name="Watts T."/>
            <person name="Wilson D."/>
            <person name="Wilson R.K."/>
            <person name="Wing R.A."/>
            <person name="Wolfner M.F."/>
            <person name="Wong A."/>
            <person name="Wong G.K."/>
            <person name="Wu C.I."/>
            <person name="Wu G."/>
            <person name="Yamamoto D."/>
            <person name="Yang H.P."/>
            <person name="Yang S.P."/>
            <person name="Yorke J.A."/>
            <person name="Yoshida K."/>
            <person name="Zdobnov E."/>
            <person name="Zhang P."/>
            <person name="Zhang Y."/>
            <person name="Zimin A.V."/>
            <person name="Baldwin J."/>
            <person name="Abdouelleil A."/>
            <person name="Abdulkadir J."/>
            <person name="Abebe A."/>
            <person name="Abera B."/>
            <person name="Abreu J."/>
            <person name="Acer S.C."/>
            <person name="Aftuck L."/>
            <person name="Alexander A."/>
            <person name="An P."/>
            <person name="Anderson E."/>
            <person name="Anderson S."/>
            <person name="Arachi H."/>
            <person name="Azer M."/>
            <person name="Bachantsang P."/>
            <person name="Barry A."/>
            <person name="Bayul T."/>
            <person name="Berlin A."/>
            <person name="Bessette D."/>
            <person name="Bloom T."/>
            <person name="Blye J."/>
            <person name="Boguslavskiy L."/>
            <person name="Bonnet C."/>
            <person name="Boukhgalter B."/>
            <person name="Bourzgui I."/>
            <person name="Brown A."/>
            <person name="Cahill P."/>
            <person name="Channer S."/>
            <person name="Cheshatsang Y."/>
            <person name="Chuda L."/>
            <person name="Citroen M."/>
            <person name="Collymore A."/>
            <person name="Cooke P."/>
            <person name="Costello M."/>
            <person name="D'Aco K."/>
            <person name="Daza R."/>
            <person name="De Haan G."/>
            <person name="DeGray S."/>
            <person name="DeMaso C."/>
            <person name="Dhargay N."/>
            <person name="Dooley K."/>
            <person name="Dooley E."/>
            <person name="Doricent M."/>
            <person name="Dorje P."/>
            <person name="Dorjee K."/>
            <person name="Dupes A."/>
            <person name="Elong R."/>
            <person name="Falk J."/>
            <person name="Farina A."/>
            <person name="Faro S."/>
            <person name="Ferguson D."/>
            <person name="Fisher S."/>
            <person name="Foley C.D."/>
            <person name="Franke A."/>
            <person name="Friedrich D."/>
            <person name="Gadbois L."/>
            <person name="Gearin G."/>
            <person name="Gearin C.R."/>
            <person name="Giannoukos G."/>
            <person name="Goode T."/>
            <person name="Graham J."/>
            <person name="Grandbois E."/>
            <person name="Grewal S."/>
            <person name="Gyaltsen K."/>
            <person name="Hafez N."/>
            <person name="Hagos B."/>
            <person name="Hall J."/>
            <person name="Henson C."/>
            <person name="Hollinger A."/>
            <person name="Honan T."/>
            <person name="Huard M.D."/>
            <person name="Hughes L."/>
            <person name="Hurhula B."/>
            <person name="Husby M.E."/>
            <person name="Kamat A."/>
            <person name="Kanga B."/>
            <person name="Kashin S."/>
            <person name="Khazanovich D."/>
            <person name="Kisner P."/>
            <person name="Lance K."/>
            <person name="Lara M."/>
            <person name="Lee W."/>
            <person name="Lennon N."/>
            <person name="Letendre F."/>
            <person name="LeVine R."/>
            <person name="Lipovsky A."/>
            <person name="Liu X."/>
            <person name="Liu J."/>
            <person name="Liu S."/>
            <person name="Lokyitsang T."/>
            <person name="Lokyitsang Y."/>
            <person name="Lubonja R."/>
            <person name="Lui A."/>
            <person name="MacDonald P."/>
            <person name="Magnisalis V."/>
            <person name="Maru K."/>
            <person name="Matthews C."/>
            <person name="McCusker W."/>
            <person name="McDonough S."/>
            <person name="Mehta T."/>
            <person name="Meldrim J."/>
            <person name="Meneus L."/>
            <person name="Mihai O."/>
            <person name="Mihalev A."/>
            <person name="Mihova T."/>
            <person name="Mittelman R."/>
            <person name="Mlenga V."/>
            <person name="Montmayeur A."/>
            <person name="Mulrain L."/>
            <person name="Navidi A."/>
            <person name="Naylor J."/>
            <person name="Negash T."/>
            <person name="Nguyen T."/>
            <person name="Nguyen N."/>
            <person name="Nicol R."/>
            <person name="Norbu C."/>
            <person name="Norbu N."/>
            <person name="Novod N."/>
            <person name="O'Neill B."/>
            <person name="Osman S."/>
            <person name="Markiewicz E."/>
            <person name="Oyono O.L."/>
            <person name="Patti C."/>
            <person name="Phunkhang P."/>
            <person name="Pierre F."/>
            <person name="Priest M."/>
            <person name="Raghuraman S."/>
            <person name="Rege F."/>
            <person name="Reyes R."/>
            <person name="Rise C."/>
            <person name="Rogov P."/>
            <person name="Ross K."/>
            <person name="Ryan E."/>
            <person name="Settipalli S."/>
            <person name="Shea T."/>
            <person name="Sherpa N."/>
            <person name="Shi L."/>
            <person name="Shih D."/>
            <person name="Sparrow T."/>
            <person name="Spaulding J."/>
            <person name="Stalker J."/>
            <person name="Stange-Thomann N."/>
            <person name="Stavropoulos S."/>
            <person name="Stone C."/>
            <person name="Strader C."/>
            <person name="Tesfaye S."/>
            <person name="Thomson T."/>
            <person name="Thoulutsang Y."/>
            <person name="Thoulutsang D."/>
            <person name="Topham K."/>
            <person name="Topping I."/>
            <person name="Tsamla T."/>
            <person name="Vassiliev H."/>
            <person name="Vo A."/>
            <person name="Wangchuk T."/>
            <person name="Wangdi T."/>
            <person name="Weiand M."/>
            <person name="Wilkinson J."/>
            <person name="Wilson A."/>
            <person name="Yadav S."/>
            <person name="Young G."/>
            <person name="Yu Q."/>
            <person name="Zembek L."/>
            <person name="Zhong D."/>
            <person name="Zimmer A."/>
            <person name="Zwirko Z."/>
            <person name="Jaffe D.B."/>
            <person name="Alvarez P."/>
            <person name="Brockman W."/>
            <person name="Butler J."/>
            <person name="Chin C."/>
            <person name="Gnerre S."/>
            <person name="Grabherr M."/>
            <person name="Kleber M."/>
            <person name="Mauceli E."/>
            <person name="MacCallum I."/>
        </authorList>
    </citation>
    <scope>NUCLEOTIDE SEQUENCE [LARGE SCALE GENOMIC DNA]</scope>
    <source>
        <strain evidence="3">Tucson 14030-0811.24</strain>
    </source>
</reference>
<accession>A0A0Q9WW30</accession>
<dbReference type="EMBL" id="CH964282">
    <property type="protein sequence ID" value="KRG00304.1"/>
    <property type="molecule type" value="Genomic_DNA"/>
</dbReference>
<feature type="compositionally biased region" description="Basic and acidic residues" evidence="1">
    <location>
        <begin position="88"/>
        <end position="103"/>
    </location>
</feature>
<keyword evidence="3" id="KW-1185">Reference proteome</keyword>
<sequence>MAHLLRRFMNKFEGVLIGKYFIKSSINMPKMFRSNSGDIDAYLKMEELRTLTQERQELQAHAGKLAMQQRSLEVMLTELTRCIKQMEFDDKQREQGKPHKDAAEAGAGEEQRNTMSSNK</sequence>
<dbReference type="OrthoDB" id="7863847at2759"/>
<gene>
    <name evidence="2" type="primary">Dwil\GK22921</name>
    <name evidence="2" type="ORF">Dwil_GK22921</name>
</gene>
<organism evidence="2 3">
    <name type="scientific">Drosophila willistoni</name>
    <name type="common">Fruit fly</name>
    <dbReference type="NCBI Taxonomy" id="7260"/>
    <lineage>
        <taxon>Eukaryota</taxon>
        <taxon>Metazoa</taxon>
        <taxon>Ecdysozoa</taxon>
        <taxon>Arthropoda</taxon>
        <taxon>Hexapoda</taxon>
        <taxon>Insecta</taxon>
        <taxon>Pterygota</taxon>
        <taxon>Neoptera</taxon>
        <taxon>Endopterygota</taxon>
        <taxon>Diptera</taxon>
        <taxon>Brachycera</taxon>
        <taxon>Muscomorpha</taxon>
        <taxon>Ephydroidea</taxon>
        <taxon>Drosophilidae</taxon>
        <taxon>Drosophila</taxon>
        <taxon>Sophophora</taxon>
    </lineage>
</organism>
<dbReference type="InParanoid" id="A0A0Q9WW30"/>
<protein>
    <submittedName>
        <fullName evidence="2">Uncharacterized protein</fullName>
    </submittedName>
</protein>
<dbReference type="STRING" id="7260.A0A0Q9WW30"/>
<dbReference type="AlphaFoldDB" id="A0A0Q9WW30"/>
<evidence type="ECO:0000313" key="3">
    <source>
        <dbReference type="Proteomes" id="UP000007798"/>
    </source>
</evidence>
<proteinExistence type="predicted"/>
<dbReference type="Proteomes" id="UP000007798">
    <property type="component" value="Unassembled WGS sequence"/>
</dbReference>
<evidence type="ECO:0000313" key="2">
    <source>
        <dbReference type="EMBL" id="KRG00304.1"/>
    </source>
</evidence>
<dbReference type="KEGG" id="dwi:6652142"/>
<feature type="region of interest" description="Disordered" evidence="1">
    <location>
        <begin position="88"/>
        <end position="119"/>
    </location>
</feature>
<evidence type="ECO:0000256" key="1">
    <source>
        <dbReference type="SAM" id="MobiDB-lite"/>
    </source>
</evidence>